<dbReference type="Pfam" id="PF25539">
    <property type="entry name" value="Bestrophin_2"/>
    <property type="match status" value="1"/>
</dbReference>
<organism evidence="8 9">
    <name type="scientific">Galdieria partita</name>
    <dbReference type="NCBI Taxonomy" id="83374"/>
    <lineage>
        <taxon>Eukaryota</taxon>
        <taxon>Rhodophyta</taxon>
        <taxon>Bangiophyceae</taxon>
        <taxon>Galdieriales</taxon>
        <taxon>Galdieriaceae</taxon>
        <taxon>Galdieria</taxon>
    </lineage>
</organism>
<keyword evidence="3" id="KW-1003">Cell membrane</keyword>
<reference evidence="8" key="2">
    <citation type="submission" date="2022-01" db="EMBL/GenBank/DDBJ databases">
        <authorList>
            <person name="Hirooka S."/>
            <person name="Miyagishima S.Y."/>
        </authorList>
    </citation>
    <scope>NUCLEOTIDE SEQUENCE</scope>
    <source>
        <strain evidence="8">NBRC 102759</strain>
    </source>
</reference>
<keyword evidence="5" id="KW-1133">Transmembrane helix</keyword>
<evidence type="ECO:0000256" key="3">
    <source>
        <dbReference type="ARBA" id="ARBA00022475"/>
    </source>
</evidence>
<keyword evidence="7" id="KW-0472">Membrane</keyword>
<dbReference type="Proteomes" id="UP001061958">
    <property type="component" value="Unassembled WGS sequence"/>
</dbReference>
<dbReference type="GO" id="GO:0005254">
    <property type="term" value="F:chloride channel activity"/>
    <property type="evidence" value="ECO:0007669"/>
    <property type="project" value="InterPro"/>
</dbReference>
<proteinExistence type="predicted"/>
<evidence type="ECO:0000256" key="1">
    <source>
        <dbReference type="ARBA" id="ARBA00004651"/>
    </source>
</evidence>
<evidence type="ECO:0000256" key="4">
    <source>
        <dbReference type="ARBA" id="ARBA00022692"/>
    </source>
</evidence>
<dbReference type="OrthoDB" id="1368at2759"/>
<dbReference type="InterPro" id="IPR044669">
    <property type="entry name" value="YneE/VCCN1/2-like"/>
</dbReference>
<evidence type="ECO:0000313" key="8">
    <source>
        <dbReference type="EMBL" id="GJQ09267.1"/>
    </source>
</evidence>
<protein>
    <submittedName>
        <fullName evidence="8">Uncharacterized protein</fullName>
    </submittedName>
</protein>
<keyword evidence="2" id="KW-0813">Transport</keyword>
<keyword evidence="6" id="KW-0406">Ion transport</keyword>
<evidence type="ECO:0000256" key="5">
    <source>
        <dbReference type="ARBA" id="ARBA00022989"/>
    </source>
</evidence>
<evidence type="ECO:0000313" key="9">
    <source>
        <dbReference type="Proteomes" id="UP001061958"/>
    </source>
</evidence>
<evidence type="ECO:0000256" key="7">
    <source>
        <dbReference type="ARBA" id="ARBA00023136"/>
    </source>
</evidence>
<name>A0A9C7PT87_9RHOD</name>
<comment type="subcellular location">
    <subcellularLocation>
        <location evidence="1">Cell membrane</location>
        <topology evidence="1">Multi-pass membrane protein</topology>
    </subcellularLocation>
</comment>
<dbReference type="GO" id="GO:0005886">
    <property type="term" value="C:plasma membrane"/>
    <property type="evidence" value="ECO:0007669"/>
    <property type="project" value="UniProtKB-SubCell"/>
</dbReference>
<reference evidence="8" key="1">
    <citation type="journal article" date="2022" name="Proc. Natl. Acad. Sci. U.S.A.">
        <title>Life cycle and functional genomics of the unicellular red alga Galdieria for elucidating algal and plant evolution and industrial use.</title>
        <authorList>
            <person name="Hirooka S."/>
            <person name="Itabashi T."/>
            <person name="Ichinose T.M."/>
            <person name="Onuma R."/>
            <person name="Fujiwara T."/>
            <person name="Yamashita S."/>
            <person name="Jong L.W."/>
            <person name="Tomita R."/>
            <person name="Iwane A.H."/>
            <person name="Miyagishima S.Y."/>
        </authorList>
    </citation>
    <scope>NUCLEOTIDE SEQUENCE</scope>
    <source>
        <strain evidence="8">NBRC 102759</strain>
    </source>
</reference>
<dbReference type="PANTHER" id="PTHR33281">
    <property type="entry name" value="UPF0187 PROTEIN YNEE"/>
    <property type="match status" value="1"/>
</dbReference>
<comment type="caution">
    <text evidence="8">The sequence shown here is derived from an EMBL/GenBank/DDBJ whole genome shotgun (WGS) entry which is preliminary data.</text>
</comment>
<sequence>MFVGCYCNHSGHSSISFALPSRIGYCIPASILFRSFRLFRPHRKWNLYCSLKRAERYSSSDWSRCLLSLPKSVILSRIQSHLFWTSCVSFIVSLFDHFFKIPPFSPIPHTLLGSAMGLLLVFRTNSAYDRFWEARKLVGVLAVQSREMTRCIHSYFDEEKYQVIKNRLIMLLKLFLVGFLQHVQGTTDVASFRKIIRSNPEYSESSHTVDIFADEIVHSPNPPLFVLFQLSMQVKAVFKNADISYCVVQRAKMEWQLSSLMEVLSGCERIITTPVPLGYSRHTSRFLSLWCFTFPLLIVSHLKFLTVPVTAFVCWSLFGIEEIGHVIEDPFLEGVEKLPIKSMISSLLADIDYLSHLSVYEK</sequence>
<dbReference type="PANTHER" id="PTHR33281:SF19">
    <property type="entry name" value="VOLTAGE-DEPENDENT ANION CHANNEL-FORMING PROTEIN YNEE"/>
    <property type="match status" value="1"/>
</dbReference>
<dbReference type="EMBL" id="BQMJ01000007">
    <property type="protein sequence ID" value="GJQ09267.1"/>
    <property type="molecule type" value="Genomic_DNA"/>
</dbReference>
<accession>A0A9C7PT87</accession>
<keyword evidence="9" id="KW-1185">Reference proteome</keyword>
<evidence type="ECO:0000256" key="2">
    <source>
        <dbReference type="ARBA" id="ARBA00022448"/>
    </source>
</evidence>
<gene>
    <name evidence="8" type="ORF">GpartN1_g1058.t1</name>
</gene>
<keyword evidence="4" id="KW-0812">Transmembrane</keyword>
<dbReference type="AlphaFoldDB" id="A0A9C7PT87"/>
<evidence type="ECO:0000256" key="6">
    <source>
        <dbReference type="ARBA" id="ARBA00023065"/>
    </source>
</evidence>